<evidence type="ECO:0000313" key="1">
    <source>
        <dbReference type="EMBL" id="EDT37836.1"/>
    </source>
</evidence>
<dbReference type="Proteomes" id="UP000004814">
    <property type="component" value="Unassembled WGS sequence"/>
</dbReference>
<evidence type="ECO:0000313" key="2">
    <source>
        <dbReference type="Proteomes" id="UP000004814"/>
    </source>
</evidence>
<accession>B1TF17</accession>
<comment type="caution">
    <text evidence="1">The sequence shown here is derived from an EMBL/GenBank/DDBJ whole genome shotgun (WGS) entry which is preliminary data.</text>
</comment>
<name>B1TF17_9BURK</name>
<dbReference type="EMBL" id="ABLK01000373">
    <property type="protein sequence ID" value="EDT37836.1"/>
    <property type="molecule type" value="Genomic_DNA"/>
</dbReference>
<dbReference type="AlphaFoldDB" id="B1TF17"/>
<organism evidence="1 2">
    <name type="scientific">Burkholderia ambifaria MEX-5</name>
    <dbReference type="NCBI Taxonomy" id="396597"/>
    <lineage>
        <taxon>Bacteria</taxon>
        <taxon>Pseudomonadati</taxon>
        <taxon>Pseudomonadota</taxon>
        <taxon>Betaproteobacteria</taxon>
        <taxon>Burkholderiales</taxon>
        <taxon>Burkholderiaceae</taxon>
        <taxon>Burkholderia</taxon>
        <taxon>Burkholderia cepacia complex</taxon>
    </lineage>
</organism>
<sequence>METSGFRRTRAVGGRLADLLLDRSIFGVSQLTLDFGLKRVVRHRGLGMLLVKCAPVLQGRPFSQVRFLDFLGVAFADIGTADGCVDIFRECASSARTAVVTRNRCVELTEILFGRGRKPRTADEIDTRVIAVRDDLGQGLRRPPRTQIDHHRVGIDGFRHPLRAQVIVEIALDLLMRIFWKRFFREVGLQLLLGCSNTIRKTGQLLTLRGRRISIPIRRDTAYFRRRNARLVFLRHYSVQLGSIAIAH</sequence>
<reference evidence="1 2" key="1">
    <citation type="submission" date="2008-03" db="EMBL/GenBank/DDBJ databases">
        <title>Sequencing of the draft genome and assembly of Burkholderia ambifaria MEX-5.</title>
        <authorList>
            <consortium name="US DOE Joint Genome Institute (JGI-PGF)"/>
            <person name="Copeland A."/>
            <person name="Lucas S."/>
            <person name="Lapidus A."/>
            <person name="Glavina del Rio T."/>
            <person name="Dalin E."/>
            <person name="Tice H."/>
            <person name="Bruce D."/>
            <person name="Goodwin L."/>
            <person name="Pitluck S."/>
            <person name="Larimer F."/>
            <person name="Land M.L."/>
            <person name="Hauser L."/>
            <person name="Tiedje J."/>
            <person name="Richardson P."/>
        </authorList>
    </citation>
    <scope>NUCLEOTIDE SEQUENCE [LARGE SCALE GENOMIC DNA]</scope>
    <source>
        <strain evidence="1 2">MEX-5</strain>
    </source>
</reference>
<gene>
    <name evidence="1" type="ORF">BamMEX5DRAFT_6383</name>
</gene>
<proteinExistence type="predicted"/>
<protein>
    <submittedName>
        <fullName evidence="1">Uncharacterized protein</fullName>
    </submittedName>
</protein>